<keyword evidence="2" id="KW-1185">Reference proteome</keyword>
<name>A0ABS6FGD2_9FIRM</name>
<proteinExistence type="predicted"/>
<evidence type="ECO:0000313" key="2">
    <source>
        <dbReference type="Proteomes" id="UP000783742"/>
    </source>
</evidence>
<dbReference type="RefSeq" id="WP_216549080.1">
    <property type="nucleotide sequence ID" value="NZ_JAHLQO010000003.1"/>
</dbReference>
<gene>
    <name evidence="1" type="ORF">KQI68_05200</name>
</gene>
<reference evidence="1 2" key="1">
    <citation type="submission" date="2021-06" db="EMBL/GenBank/DDBJ databases">
        <authorList>
            <person name="Sun Q."/>
            <person name="Li D."/>
        </authorList>
    </citation>
    <scope>NUCLEOTIDE SEQUENCE [LARGE SCALE GENOMIC DNA]</scope>
    <source>
        <strain evidence="1 2">MSJ-1</strain>
    </source>
</reference>
<comment type="caution">
    <text evidence="1">The sequence shown here is derived from an EMBL/GenBank/DDBJ whole genome shotgun (WGS) entry which is preliminary data.</text>
</comment>
<protein>
    <submittedName>
        <fullName evidence="1">Uncharacterized protein</fullName>
    </submittedName>
</protein>
<organism evidence="1 2">
    <name type="scientific">Peptoniphilus ovalis</name>
    <dbReference type="NCBI Taxonomy" id="2841503"/>
    <lineage>
        <taxon>Bacteria</taxon>
        <taxon>Bacillati</taxon>
        <taxon>Bacillota</taxon>
        <taxon>Tissierellia</taxon>
        <taxon>Tissierellales</taxon>
        <taxon>Peptoniphilaceae</taxon>
        <taxon>Peptoniphilus</taxon>
    </lineage>
</organism>
<accession>A0ABS6FGD2</accession>
<dbReference type="Proteomes" id="UP000783742">
    <property type="component" value="Unassembled WGS sequence"/>
</dbReference>
<evidence type="ECO:0000313" key="1">
    <source>
        <dbReference type="EMBL" id="MBU5669237.1"/>
    </source>
</evidence>
<sequence length="86" mass="10098">MKLKFYREEGNDYVKILTQDGKELEFDYIEMIRHIFNDKKIEEADIDAQYSEDEANSIKVLISDISESIEILFNADEDKDDSLLNS</sequence>
<dbReference type="EMBL" id="JAHLQO010000003">
    <property type="protein sequence ID" value="MBU5669237.1"/>
    <property type="molecule type" value="Genomic_DNA"/>
</dbReference>